<dbReference type="Gene3D" id="3.40.50.150">
    <property type="entry name" value="Vaccinia Virus protein VP39"/>
    <property type="match status" value="1"/>
</dbReference>
<dbReference type="InterPro" id="IPR029063">
    <property type="entry name" value="SAM-dependent_MTases_sf"/>
</dbReference>
<evidence type="ECO:0000313" key="3">
    <source>
        <dbReference type="Proteomes" id="UP001059971"/>
    </source>
</evidence>
<name>A0ABN5WM86_9SPHN</name>
<accession>A0ABN5WM86</accession>
<gene>
    <name evidence="2" type="ORF">SBA_ch1_28960</name>
</gene>
<proteinExistence type="predicted"/>
<reference evidence="2" key="1">
    <citation type="submission" date="2018-07" db="EMBL/GenBank/DDBJ databases">
        <title>Complete genome sequence of Sphingomonas bisphenolicum strain AO1, a bisphenol A degradative bacterium isolated from Japanese farm field.</title>
        <authorList>
            <person name="Murakami M."/>
            <person name="Koh M."/>
            <person name="Koba S."/>
            <person name="Matsumura Y."/>
        </authorList>
    </citation>
    <scope>NUCLEOTIDE SEQUENCE</scope>
    <source>
        <strain evidence="2">AO1</strain>
    </source>
</reference>
<protein>
    <recommendedName>
        <fullName evidence="1">Methyltransferase domain-containing protein</fullName>
    </recommendedName>
</protein>
<dbReference type="SUPFAM" id="SSF53335">
    <property type="entry name" value="S-adenosyl-L-methionine-dependent methyltransferases"/>
    <property type="match status" value="1"/>
</dbReference>
<dbReference type="CDD" id="cd02440">
    <property type="entry name" value="AdoMet_MTases"/>
    <property type="match status" value="1"/>
</dbReference>
<dbReference type="Pfam" id="PF13649">
    <property type="entry name" value="Methyltransf_25"/>
    <property type="match status" value="1"/>
</dbReference>
<evidence type="ECO:0000313" key="2">
    <source>
        <dbReference type="EMBL" id="BBF70696.1"/>
    </source>
</evidence>
<evidence type="ECO:0000259" key="1">
    <source>
        <dbReference type="Pfam" id="PF13649"/>
    </source>
</evidence>
<dbReference type="Proteomes" id="UP001059971">
    <property type="component" value="Chromosome 1"/>
</dbReference>
<sequence length="157" mass="17485">MLAPVDWSKVTIAVEYGPGSGRFTFAMLERMRPGARLLAIDTGEEFVKKLRSAIADPRLIVVKGSAGDVARHLAERNLDEADLILSGLPFSTLKPGEAEAIMAETASALAPSGMFAAYQMRTVIRPLIERHLVLLRRNYEWWNIPPCHLYWATNPPR</sequence>
<organism evidence="2 3">
    <name type="scientific">Sphingomonas bisphenolicum</name>
    <dbReference type="NCBI Taxonomy" id="296544"/>
    <lineage>
        <taxon>Bacteria</taxon>
        <taxon>Pseudomonadati</taxon>
        <taxon>Pseudomonadota</taxon>
        <taxon>Alphaproteobacteria</taxon>
        <taxon>Sphingomonadales</taxon>
        <taxon>Sphingomonadaceae</taxon>
        <taxon>Sphingomonas</taxon>
    </lineage>
</organism>
<dbReference type="EMBL" id="AP018817">
    <property type="protein sequence ID" value="BBF70696.1"/>
    <property type="molecule type" value="Genomic_DNA"/>
</dbReference>
<keyword evidence="3" id="KW-1185">Reference proteome</keyword>
<dbReference type="InterPro" id="IPR041698">
    <property type="entry name" value="Methyltransf_25"/>
</dbReference>
<feature type="domain" description="Methyltransferase" evidence="1">
    <location>
        <begin position="14"/>
        <end position="113"/>
    </location>
</feature>